<dbReference type="EMBL" id="BMAR01000087">
    <property type="protein sequence ID" value="GFR53093.1"/>
    <property type="molecule type" value="Genomic_DNA"/>
</dbReference>
<dbReference type="Proteomes" id="UP001054857">
    <property type="component" value="Unassembled WGS sequence"/>
</dbReference>
<organism evidence="3 4">
    <name type="scientific">Astrephomene gubernaculifera</name>
    <dbReference type="NCBI Taxonomy" id="47775"/>
    <lineage>
        <taxon>Eukaryota</taxon>
        <taxon>Viridiplantae</taxon>
        <taxon>Chlorophyta</taxon>
        <taxon>core chlorophytes</taxon>
        <taxon>Chlorophyceae</taxon>
        <taxon>CS clade</taxon>
        <taxon>Chlamydomonadales</taxon>
        <taxon>Astrephomenaceae</taxon>
        <taxon>Astrephomene</taxon>
    </lineage>
</organism>
<gene>
    <name evidence="2" type="ORF">Agub_g15069</name>
    <name evidence="3" type="ORF">Agub_g15800</name>
</gene>
<sequence length="175" mass="18170">HASSTRAKMPVHVAYQIKTVTSVVSPLRLLILQTLQEDIDISLWDMEPNEDSLVTLGVNAFPLVKQPLPPPLSPTHSRTPLPCMQASLRAAEPGGSGTKRSGADHRSPSRSPSSEASLRAAKPGGSGTEQRGADHRSPSRSPSPEASLRAAKPGGSEPNGAAPTTSPPAGAPALR</sequence>
<evidence type="ECO:0000313" key="4">
    <source>
        <dbReference type="Proteomes" id="UP001054857"/>
    </source>
</evidence>
<feature type="region of interest" description="Disordered" evidence="1">
    <location>
        <begin position="69"/>
        <end position="175"/>
    </location>
</feature>
<reference evidence="3" key="1">
    <citation type="submission" date="2020-08" db="EMBL/GenBank/DDBJ databases">
        <authorList>
            <person name="Yamashita S."/>
            <person name="Nozaki H."/>
        </authorList>
    </citation>
    <scope>NUCLEOTIDE SEQUENCE</scope>
    <source>
        <strain evidence="3">NIES-4017</strain>
    </source>
</reference>
<feature type="compositionally biased region" description="Pro residues" evidence="1">
    <location>
        <begin position="165"/>
        <end position="175"/>
    </location>
</feature>
<proteinExistence type="predicted"/>
<name>A0AAD3E5P7_9CHLO</name>
<reference evidence="3 4" key="2">
    <citation type="journal article" date="2021" name="Sci. Rep.">
        <title>Genome sequencing of the multicellular alga Astrephomene provides insights into convergent evolution of germ-soma differentiation.</title>
        <authorList>
            <person name="Yamashita S."/>
            <person name="Yamamoto K."/>
            <person name="Matsuzaki R."/>
            <person name="Suzuki S."/>
            <person name="Yamaguchi H."/>
            <person name="Hirooka S."/>
            <person name="Minakuchi Y."/>
            <person name="Miyagishima S."/>
            <person name="Kawachi M."/>
            <person name="Toyoda A."/>
            <person name="Nozaki H."/>
        </authorList>
    </citation>
    <scope>NUCLEOTIDE SEQUENCE [LARGE SCALE GENOMIC DNA]</scope>
    <source>
        <strain evidence="3 4">NIES-4017</strain>
    </source>
</reference>
<evidence type="ECO:0000313" key="3">
    <source>
        <dbReference type="EMBL" id="GFR53093.1"/>
    </source>
</evidence>
<protein>
    <submittedName>
        <fullName evidence="3">Uncharacterized protein</fullName>
    </submittedName>
</protein>
<feature type="compositionally biased region" description="Low complexity" evidence="1">
    <location>
        <begin position="109"/>
        <end position="121"/>
    </location>
</feature>
<feature type="non-terminal residue" evidence="3">
    <location>
        <position position="1"/>
    </location>
</feature>
<feature type="compositionally biased region" description="Low complexity" evidence="1">
    <location>
        <begin position="139"/>
        <end position="151"/>
    </location>
</feature>
<evidence type="ECO:0000256" key="1">
    <source>
        <dbReference type="SAM" id="MobiDB-lite"/>
    </source>
</evidence>
<dbReference type="AlphaFoldDB" id="A0AAD3E5P7"/>
<accession>A0AAD3E5P7</accession>
<evidence type="ECO:0000313" key="2">
    <source>
        <dbReference type="EMBL" id="GFR52517.1"/>
    </source>
</evidence>
<comment type="caution">
    <text evidence="3">The sequence shown here is derived from an EMBL/GenBank/DDBJ whole genome shotgun (WGS) entry which is preliminary data.</text>
</comment>
<keyword evidence="4" id="KW-1185">Reference proteome</keyword>
<dbReference type="EMBL" id="BMAR01000066">
    <property type="protein sequence ID" value="GFR52517.1"/>
    <property type="molecule type" value="Genomic_DNA"/>
</dbReference>